<dbReference type="AlphaFoldDB" id="A0A0C9XGG9"/>
<dbReference type="Proteomes" id="UP000054477">
    <property type="component" value="Unassembled WGS sequence"/>
</dbReference>
<reference evidence="1 2" key="1">
    <citation type="submission" date="2014-04" db="EMBL/GenBank/DDBJ databases">
        <authorList>
            <consortium name="DOE Joint Genome Institute"/>
            <person name="Kuo A."/>
            <person name="Kohler A."/>
            <person name="Nagy L.G."/>
            <person name="Floudas D."/>
            <person name="Copeland A."/>
            <person name="Barry K.W."/>
            <person name="Cichocki N."/>
            <person name="Veneault-Fourrey C."/>
            <person name="LaButti K."/>
            <person name="Lindquist E.A."/>
            <person name="Lipzen A."/>
            <person name="Lundell T."/>
            <person name="Morin E."/>
            <person name="Murat C."/>
            <person name="Sun H."/>
            <person name="Tunlid A."/>
            <person name="Henrissat B."/>
            <person name="Grigoriev I.V."/>
            <person name="Hibbett D.S."/>
            <person name="Martin F."/>
            <person name="Nordberg H.P."/>
            <person name="Cantor M.N."/>
            <person name="Hua S.X."/>
        </authorList>
    </citation>
    <scope>NUCLEOTIDE SEQUENCE [LARGE SCALE GENOMIC DNA]</scope>
    <source>
        <strain evidence="1 2">LaAM-08-1</strain>
    </source>
</reference>
<protein>
    <submittedName>
        <fullName evidence="1">Uncharacterized protein</fullName>
    </submittedName>
</protein>
<evidence type="ECO:0000313" key="1">
    <source>
        <dbReference type="EMBL" id="KIK00699.1"/>
    </source>
</evidence>
<gene>
    <name evidence="1" type="ORF">K443DRAFT_678986</name>
</gene>
<dbReference type="EMBL" id="KN838620">
    <property type="protein sequence ID" value="KIK00699.1"/>
    <property type="molecule type" value="Genomic_DNA"/>
</dbReference>
<reference evidence="2" key="2">
    <citation type="submission" date="2015-01" db="EMBL/GenBank/DDBJ databases">
        <title>Evolutionary Origins and Diversification of the Mycorrhizal Mutualists.</title>
        <authorList>
            <consortium name="DOE Joint Genome Institute"/>
            <consortium name="Mycorrhizal Genomics Consortium"/>
            <person name="Kohler A."/>
            <person name="Kuo A."/>
            <person name="Nagy L.G."/>
            <person name="Floudas D."/>
            <person name="Copeland A."/>
            <person name="Barry K.W."/>
            <person name="Cichocki N."/>
            <person name="Veneault-Fourrey C."/>
            <person name="LaButti K."/>
            <person name="Lindquist E.A."/>
            <person name="Lipzen A."/>
            <person name="Lundell T."/>
            <person name="Morin E."/>
            <person name="Murat C."/>
            <person name="Riley R."/>
            <person name="Ohm R."/>
            <person name="Sun H."/>
            <person name="Tunlid A."/>
            <person name="Henrissat B."/>
            <person name="Grigoriev I.V."/>
            <person name="Hibbett D.S."/>
            <person name="Martin F."/>
        </authorList>
    </citation>
    <scope>NUCLEOTIDE SEQUENCE [LARGE SCALE GENOMIC DNA]</scope>
    <source>
        <strain evidence="2">LaAM-08-1</strain>
    </source>
</reference>
<keyword evidence="2" id="KW-1185">Reference proteome</keyword>
<proteinExistence type="predicted"/>
<evidence type="ECO:0000313" key="2">
    <source>
        <dbReference type="Proteomes" id="UP000054477"/>
    </source>
</evidence>
<dbReference type="HOGENOM" id="CLU_2776339_0_0_1"/>
<sequence length="69" mass="7959">MATNPHPHLQHFPFFFSRHSWAYVVYHYCAPPDAEALSPNWKRVEHRGDIGAGSLVPILAFAVCQVFWH</sequence>
<accession>A0A0C9XGG9</accession>
<name>A0A0C9XGG9_9AGAR</name>
<organism evidence="1 2">
    <name type="scientific">Laccaria amethystina LaAM-08-1</name>
    <dbReference type="NCBI Taxonomy" id="1095629"/>
    <lineage>
        <taxon>Eukaryota</taxon>
        <taxon>Fungi</taxon>
        <taxon>Dikarya</taxon>
        <taxon>Basidiomycota</taxon>
        <taxon>Agaricomycotina</taxon>
        <taxon>Agaricomycetes</taxon>
        <taxon>Agaricomycetidae</taxon>
        <taxon>Agaricales</taxon>
        <taxon>Agaricineae</taxon>
        <taxon>Hydnangiaceae</taxon>
        <taxon>Laccaria</taxon>
    </lineage>
</organism>